<feature type="domain" description="HAMP" evidence="13">
    <location>
        <begin position="113"/>
        <end position="166"/>
    </location>
</feature>
<dbReference type="Proteomes" id="UP000587527">
    <property type="component" value="Unassembled WGS sequence"/>
</dbReference>
<keyword evidence="5" id="KW-0808">Transferase</keyword>
<dbReference type="RefSeq" id="WP_312875422.1">
    <property type="nucleotide sequence ID" value="NZ_JACHMN010000003.1"/>
</dbReference>
<evidence type="ECO:0000256" key="6">
    <source>
        <dbReference type="ARBA" id="ARBA00022692"/>
    </source>
</evidence>
<dbReference type="SUPFAM" id="SSF55874">
    <property type="entry name" value="ATPase domain of HSP90 chaperone/DNA topoisomerase II/histidine kinase"/>
    <property type="match status" value="1"/>
</dbReference>
<dbReference type="AlphaFoldDB" id="A0A841BY68"/>
<feature type="transmembrane region" description="Helical" evidence="11">
    <location>
        <begin position="89"/>
        <end position="112"/>
    </location>
</feature>
<name>A0A841BY68_9ACTN</name>
<evidence type="ECO:0000313" key="15">
    <source>
        <dbReference type="Proteomes" id="UP000587527"/>
    </source>
</evidence>
<dbReference type="Pfam" id="PF00512">
    <property type="entry name" value="HisKA"/>
    <property type="match status" value="1"/>
</dbReference>
<dbReference type="InterPro" id="IPR036097">
    <property type="entry name" value="HisK_dim/P_sf"/>
</dbReference>
<dbReference type="PRINTS" id="PR00344">
    <property type="entry name" value="BCTRLSENSOR"/>
</dbReference>
<keyword evidence="15" id="KW-1185">Reference proteome</keyword>
<evidence type="ECO:0000256" key="10">
    <source>
        <dbReference type="ARBA" id="ARBA00023136"/>
    </source>
</evidence>
<comment type="subcellular location">
    <subcellularLocation>
        <location evidence="2">Cell membrane</location>
    </subcellularLocation>
</comment>
<evidence type="ECO:0000256" key="1">
    <source>
        <dbReference type="ARBA" id="ARBA00000085"/>
    </source>
</evidence>
<feature type="domain" description="Histidine kinase" evidence="12">
    <location>
        <begin position="174"/>
        <end position="389"/>
    </location>
</feature>
<dbReference type="Gene3D" id="1.10.287.130">
    <property type="match status" value="1"/>
</dbReference>
<dbReference type="GO" id="GO:0000155">
    <property type="term" value="F:phosphorelay sensor kinase activity"/>
    <property type="evidence" value="ECO:0007669"/>
    <property type="project" value="InterPro"/>
</dbReference>
<evidence type="ECO:0000256" key="7">
    <source>
        <dbReference type="ARBA" id="ARBA00022777"/>
    </source>
</evidence>
<evidence type="ECO:0000256" key="5">
    <source>
        <dbReference type="ARBA" id="ARBA00022679"/>
    </source>
</evidence>
<keyword evidence="9" id="KW-0902">Two-component regulatory system</keyword>
<keyword evidence="8 11" id="KW-1133">Transmembrane helix</keyword>
<gene>
    <name evidence="14" type="ORF">F4553_005852</name>
</gene>
<dbReference type="SUPFAM" id="SSF47384">
    <property type="entry name" value="Homodimeric domain of signal transducing histidine kinase"/>
    <property type="match status" value="1"/>
</dbReference>
<reference evidence="14 15" key="1">
    <citation type="submission" date="2020-08" db="EMBL/GenBank/DDBJ databases">
        <title>Sequencing the genomes of 1000 actinobacteria strains.</title>
        <authorList>
            <person name="Klenk H.-P."/>
        </authorList>
    </citation>
    <scope>NUCLEOTIDE SEQUENCE [LARGE SCALE GENOMIC DNA]</scope>
    <source>
        <strain evidence="14 15">DSM 45362</strain>
    </source>
</reference>
<evidence type="ECO:0000313" key="14">
    <source>
        <dbReference type="EMBL" id="MBB5872418.1"/>
    </source>
</evidence>
<dbReference type="InterPro" id="IPR003661">
    <property type="entry name" value="HisK_dim/P_dom"/>
</dbReference>
<dbReference type="InterPro" id="IPR036890">
    <property type="entry name" value="HATPase_C_sf"/>
</dbReference>
<dbReference type="Pfam" id="PF02518">
    <property type="entry name" value="HATPase_c"/>
    <property type="match status" value="1"/>
</dbReference>
<comment type="catalytic activity">
    <reaction evidence="1">
        <text>ATP + protein L-histidine = ADP + protein N-phospho-L-histidine.</text>
        <dbReference type="EC" id="2.7.13.3"/>
    </reaction>
</comment>
<evidence type="ECO:0000256" key="2">
    <source>
        <dbReference type="ARBA" id="ARBA00004236"/>
    </source>
</evidence>
<dbReference type="CDD" id="cd00075">
    <property type="entry name" value="HATPase"/>
    <property type="match status" value="1"/>
</dbReference>
<comment type="caution">
    <text evidence="14">The sequence shown here is derived from an EMBL/GenBank/DDBJ whole genome shotgun (WGS) entry which is preliminary data.</text>
</comment>
<keyword evidence="4" id="KW-0597">Phosphoprotein</keyword>
<dbReference type="SMART" id="SM00388">
    <property type="entry name" value="HisKA"/>
    <property type="match status" value="1"/>
</dbReference>
<dbReference type="InterPro" id="IPR004358">
    <property type="entry name" value="Sig_transdc_His_kin-like_C"/>
</dbReference>
<dbReference type="InterPro" id="IPR003660">
    <property type="entry name" value="HAMP_dom"/>
</dbReference>
<keyword evidence="7 14" id="KW-0418">Kinase</keyword>
<dbReference type="PANTHER" id="PTHR45436">
    <property type="entry name" value="SENSOR HISTIDINE KINASE YKOH"/>
    <property type="match status" value="1"/>
</dbReference>
<organism evidence="14 15">
    <name type="scientific">Allocatelliglobosispora scoriae</name>
    <dbReference type="NCBI Taxonomy" id="643052"/>
    <lineage>
        <taxon>Bacteria</taxon>
        <taxon>Bacillati</taxon>
        <taxon>Actinomycetota</taxon>
        <taxon>Actinomycetes</taxon>
        <taxon>Micromonosporales</taxon>
        <taxon>Micromonosporaceae</taxon>
        <taxon>Allocatelliglobosispora</taxon>
    </lineage>
</organism>
<dbReference type="CDD" id="cd00082">
    <property type="entry name" value="HisKA"/>
    <property type="match status" value="1"/>
</dbReference>
<dbReference type="InterPro" id="IPR050428">
    <property type="entry name" value="TCS_sensor_his_kinase"/>
</dbReference>
<evidence type="ECO:0000259" key="13">
    <source>
        <dbReference type="PROSITE" id="PS50885"/>
    </source>
</evidence>
<dbReference type="Gene3D" id="6.10.340.10">
    <property type="match status" value="1"/>
</dbReference>
<dbReference type="PANTHER" id="PTHR45436:SF5">
    <property type="entry name" value="SENSOR HISTIDINE KINASE TRCS"/>
    <property type="match status" value="1"/>
</dbReference>
<sequence>MTGPVVRTEVQRRGRRLRPTLRLRLTLLNGVLLVGAGILLISMSFLLVSDALHPAEQLRDGTRVVLANGSELDAREWQELISREARNEIIAKGLLALLAISVVGVAGGYAVVGRALRPLQSVTATARQLSGQTLSRRINYAGADDEVAELADTFDEMLDRLALAFDSQRRFVANASHELRTPLAVMRTEIDVTLSDPTADVKELRRMGTVVSDASQRANALVDALLVLARSEAATALSRREPADLADGVPRAIQALGNEVKRLALGIDVDLEASRVVGDPSLLERLAGNLIENAVRYNHRGGRIWVRTASTADHATLVVGNTGFEVEQADVPGLFEPFRRGGRERTGARGAGLGLSIVRAVCDAHGGTVSAIALPGGGLEVTVALPLASAG</sequence>
<dbReference type="PROSITE" id="PS50885">
    <property type="entry name" value="HAMP"/>
    <property type="match status" value="1"/>
</dbReference>
<dbReference type="SMART" id="SM00304">
    <property type="entry name" value="HAMP"/>
    <property type="match status" value="1"/>
</dbReference>
<keyword evidence="6 11" id="KW-0812">Transmembrane</keyword>
<dbReference type="EMBL" id="JACHMN010000003">
    <property type="protein sequence ID" value="MBB5872418.1"/>
    <property type="molecule type" value="Genomic_DNA"/>
</dbReference>
<evidence type="ECO:0000256" key="9">
    <source>
        <dbReference type="ARBA" id="ARBA00023012"/>
    </source>
</evidence>
<dbReference type="Gene3D" id="3.30.565.10">
    <property type="entry name" value="Histidine kinase-like ATPase, C-terminal domain"/>
    <property type="match status" value="1"/>
</dbReference>
<proteinExistence type="predicted"/>
<dbReference type="SMART" id="SM00387">
    <property type="entry name" value="HATPase_c"/>
    <property type="match status" value="1"/>
</dbReference>
<evidence type="ECO:0000256" key="11">
    <source>
        <dbReference type="SAM" id="Phobius"/>
    </source>
</evidence>
<evidence type="ECO:0000256" key="4">
    <source>
        <dbReference type="ARBA" id="ARBA00022553"/>
    </source>
</evidence>
<evidence type="ECO:0000259" key="12">
    <source>
        <dbReference type="PROSITE" id="PS50109"/>
    </source>
</evidence>
<dbReference type="InterPro" id="IPR003594">
    <property type="entry name" value="HATPase_dom"/>
</dbReference>
<dbReference type="SUPFAM" id="SSF158472">
    <property type="entry name" value="HAMP domain-like"/>
    <property type="match status" value="1"/>
</dbReference>
<evidence type="ECO:0000256" key="8">
    <source>
        <dbReference type="ARBA" id="ARBA00022989"/>
    </source>
</evidence>
<protein>
    <recommendedName>
        <fullName evidence="3">histidine kinase</fullName>
        <ecNumber evidence="3">2.7.13.3</ecNumber>
    </recommendedName>
</protein>
<evidence type="ECO:0000256" key="3">
    <source>
        <dbReference type="ARBA" id="ARBA00012438"/>
    </source>
</evidence>
<dbReference type="EC" id="2.7.13.3" evidence="3"/>
<dbReference type="Pfam" id="PF00672">
    <property type="entry name" value="HAMP"/>
    <property type="match status" value="1"/>
</dbReference>
<accession>A0A841BY68</accession>
<feature type="transmembrane region" description="Helical" evidence="11">
    <location>
        <begin position="21"/>
        <end position="48"/>
    </location>
</feature>
<dbReference type="InterPro" id="IPR005467">
    <property type="entry name" value="His_kinase_dom"/>
</dbReference>
<dbReference type="GO" id="GO:0005886">
    <property type="term" value="C:plasma membrane"/>
    <property type="evidence" value="ECO:0007669"/>
    <property type="project" value="UniProtKB-SubCell"/>
</dbReference>
<dbReference type="CDD" id="cd06225">
    <property type="entry name" value="HAMP"/>
    <property type="match status" value="1"/>
</dbReference>
<keyword evidence="10 11" id="KW-0472">Membrane</keyword>
<dbReference type="PROSITE" id="PS50109">
    <property type="entry name" value="HIS_KIN"/>
    <property type="match status" value="1"/>
</dbReference>